<dbReference type="Proteomes" id="UP000275846">
    <property type="component" value="Unassembled WGS sequence"/>
</dbReference>
<keyword evidence="2" id="KW-1185">Reference proteome</keyword>
<evidence type="ECO:0000313" key="1">
    <source>
        <dbReference type="EMBL" id="VDL85643.1"/>
    </source>
</evidence>
<evidence type="ECO:0000313" key="3">
    <source>
        <dbReference type="WBParaSite" id="SSLN_0000048101-mRNA-1"/>
    </source>
</evidence>
<protein>
    <submittedName>
        <fullName evidence="1 3">Uncharacterized protein</fullName>
    </submittedName>
</protein>
<gene>
    <name evidence="1" type="ORF">SSLN_LOCUS460</name>
</gene>
<evidence type="ECO:0000313" key="2">
    <source>
        <dbReference type="Proteomes" id="UP000275846"/>
    </source>
</evidence>
<dbReference type="AlphaFoldDB" id="A0A183S8B2"/>
<organism evidence="3">
    <name type="scientific">Schistocephalus solidus</name>
    <name type="common">Tapeworm</name>
    <dbReference type="NCBI Taxonomy" id="70667"/>
    <lineage>
        <taxon>Eukaryota</taxon>
        <taxon>Metazoa</taxon>
        <taxon>Spiralia</taxon>
        <taxon>Lophotrochozoa</taxon>
        <taxon>Platyhelminthes</taxon>
        <taxon>Cestoda</taxon>
        <taxon>Eucestoda</taxon>
        <taxon>Diphyllobothriidea</taxon>
        <taxon>Diphyllobothriidae</taxon>
        <taxon>Schistocephalus</taxon>
    </lineage>
</organism>
<accession>A0A183S8B2</accession>
<reference evidence="3" key="1">
    <citation type="submission" date="2016-06" db="UniProtKB">
        <authorList>
            <consortium name="WormBaseParasite"/>
        </authorList>
    </citation>
    <scope>IDENTIFICATION</scope>
</reference>
<proteinExistence type="predicted"/>
<dbReference type="EMBL" id="UYSU01000330">
    <property type="protein sequence ID" value="VDL85643.1"/>
    <property type="molecule type" value="Genomic_DNA"/>
</dbReference>
<sequence length="95" mass="10490">MVTGRLNPNESSVRRSRALNENLGGSENLKYQDRQKCLIIEGLHKSTAVRLEDHVAEDLALFNGLLNQLLSPGMGDKVLKAFWIGKKSENSLGTP</sequence>
<reference evidence="1 2" key="2">
    <citation type="submission" date="2018-11" db="EMBL/GenBank/DDBJ databases">
        <authorList>
            <consortium name="Pathogen Informatics"/>
        </authorList>
    </citation>
    <scope>NUCLEOTIDE SEQUENCE [LARGE SCALE GENOMIC DNA]</scope>
    <source>
        <strain evidence="1 2">NST_G2</strain>
    </source>
</reference>
<dbReference type="WBParaSite" id="SSLN_0000048101-mRNA-1">
    <property type="protein sequence ID" value="SSLN_0000048101-mRNA-1"/>
    <property type="gene ID" value="SSLN_0000048101"/>
</dbReference>
<name>A0A183S8B2_SCHSO</name>